<dbReference type="Pfam" id="PF01357">
    <property type="entry name" value="Expansin_C"/>
    <property type="match status" value="1"/>
</dbReference>
<dbReference type="Gene3D" id="2.60.40.760">
    <property type="entry name" value="Expansin, cellulose-binding-like domain"/>
    <property type="match status" value="1"/>
</dbReference>
<dbReference type="PROSITE" id="PS50843">
    <property type="entry name" value="EXPANSIN_CBD"/>
    <property type="match status" value="1"/>
</dbReference>
<feature type="chain" id="PRO_5044765999" evidence="8">
    <location>
        <begin position="34"/>
        <end position="299"/>
    </location>
</feature>
<dbReference type="PANTHER" id="PTHR31692">
    <property type="entry name" value="EXPANSIN-B3"/>
    <property type="match status" value="1"/>
</dbReference>
<dbReference type="Pfam" id="PF03330">
    <property type="entry name" value="DPBB_1"/>
    <property type="match status" value="1"/>
</dbReference>
<dbReference type="CDD" id="cd22275">
    <property type="entry name" value="DPBB_EXPB_N"/>
    <property type="match status" value="1"/>
</dbReference>
<dbReference type="InterPro" id="IPR005795">
    <property type="entry name" value="LolPI"/>
</dbReference>
<evidence type="ECO:0000256" key="8">
    <source>
        <dbReference type="SAM" id="SignalP"/>
    </source>
</evidence>
<evidence type="ECO:0000259" key="10">
    <source>
        <dbReference type="PROSITE" id="PS50843"/>
    </source>
</evidence>
<evidence type="ECO:0000256" key="4">
    <source>
        <dbReference type="ARBA" id="ARBA00022525"/>
    </source>
</evidence>
<dbReference type="SUPFAM" id="SSF50685">
    <property type="entry name" value="Barwin-like endoglucanases"/>
    <property type="match status" value="1"/>
</dbReference>
<dbReference type="AlphaFoldDB" id="A0ABC9D3B9"/>
<dbReference type="PRINTS" id="PR01225">
    <property type="entry name" value="EXPANSNFAMLY"/>
</dbReference>
<feature type="domain" description="Expansin-like CBD" evidence="10">
    <location>
        <begin position="210"/>
        <end position="293"/>
    </location>
</feature>
<keyword evidence="5 8" id="KW-0732">Signal</keyword>
<keyword evidence="6" id="KW-0325">Glycoprotein</keyword>
<dbReference type="PANTHER" id="PTHR31692:SF22">
    <property type="entry name" value="EXPANSIN-B5"/>
    <property type="match status" value="1"/>
</dbReference>
<evidence type="ECO:0000256" key="1">
    <source>
        <dbReference type="ARBA" id="ARBA00004191"/>
    </source>
</evidence>
<dbReference type="InterPro" id="IPR007118">
    <property type="entry name" value="Expan_Lol_pI"/>
</dbReference>
<feature type="domain" description="Expansin-like EG45" evidence="9">
    <location>
        <begin position="87"/>
        <end position="197"/>
    </location>
</feature>
<dbReference type="InterPro" id="IPR007117">
    <property type="entry name" value="Expansin_CBD"/>
</dbReference>
<evidence type="ECO:0000313" key="12">
    <source>
        <dbReference type="Proteomes" id="UP001497457"/>
    </source>
</evidence>
<dbReference type="SUPFAM" id="SSF49590">
    <property type="entry name" value="PHL pollen allergen"/>
    <property type="match status" value="1"/>
</dbReference>
<dbReference type="InterPro" id="IPR007112">
    <property type="entry name" value="Expansin/allergen_DPBB_dom"/>
</dbReference>
<keyword evidence="7" id="KW-0961">Cell wall biogenesis/degradation</keyword>
<dbReference type="InterPro" id="IPR036908">
    <property type="entry name" value="RlpA-like_sf"/>
</dbReference>
<dbReference type="EMBL" id="OZ075141">
    <property type="protein sequence ID" value="CAL5030662.1"/>
    <property type="molecule type" value="Genomic_DNA"/>
</dbReference>
<dbReference type="PROSITE" id="PS50842">
    <property type="entry name" value="EXPANSIN_EG45"/>
    <property type="match status" value="1"/>
</dbReference>
<protein>
    <submittedName>
        <fullName evidence="11">Uncharacterized protein</fullName>
    </submittedName>
</protein>
<evidence type="ECO:0000256" key="5">
    <source>
        <dbReference type="ARBA" id="ARBA00022729"/>
    </source>
</evidence>
<evidence type="ECO:0000256" key="7">
    <source>
        <dbReference type="ARBA" id="ARBA00023316"/>
    </source>
</evidence>
<evidence type="ECO:0000256" key="6">
    <source>
        <dbReference type="ARBA" id="ARBA00023180"/>
    </source>
</evidence>
<proteinExistence type="inferred from homology"/>
<keyword evidence="12" id="KW-1185">Reference proteome</keyword>
<dbReference type="Proteomes" id="UP001497457">
    <property type="component" value="Chromosome 31b"/>
</dbReference>
<keyword evidence="4" id="KW-0964">Secreted</keyword>
<evidence type="ECO:0000259" key="9">
    <source>
        <dbReference type="PROSITE" id="PS50842"/>
    </source>
</evidence>
<accession>A0ABC9D3B9</accession>
<dbReference type="PRINTS" id="PR00829">
    <property type="entry name" value="LOLP1ALLERGN"/>
</dbReference>
<comment type="similarity">
    <text evidence="2">Belongs to the expansin family. Expansin B subfamily.</text>
</comment>
<gene>
    <name evidence="11" type="ORF">URODEC1_LOCUS81145</name>
</gene>
<reference evidence="11" key="1">
    <citation type="submission" date="2024-10" db="EMBL/GenBank/DDBJ databases">
        <authorList>
            <person name="Ryan C."/>
        </authorList>
    </citation>
    <scope>NUCLEOTIDE SEQUENCE [LARGE SCALE GENOMIC DNA]</scope>
</reference>
<dbReference type="InterPro" id="IPR036749">
    <property type="entry name" value="Expansin_CBD_sf"/>
</dbReference>
<name>A0ABC9D3B9_9POAL</name>
<dbReference type="Gene3D" id="2.40.40.10">
    <property type="entry name" value="RlpA-like domain"/>
    <property type="match status" value="1"/>
</dbReference>
<dbReference type="GO" id="GO:0071555">
    <property type="term" value="P:cell wall organization"/>
    <property type="evidence" value="ECO:0007669"/>
    <property type="project" value="UniProtKB-KW"/>
</dbReference>
<dbReference type="SMART" id="SM00837">
    <property type="entry name" value="DPBB_1"/>
    <property type="match status" value="1"/>
</dbReference>
<keyword evidence="3" id="KW-0134">Cell wall</keyword>
<evidence type="ECO:0000313" key="11">
    <source>
        <dbReference type="EMBL" id="CAL5030662.1"/>
    </source>
</evidence>
<comment type="subcellular location">
    <subcellularLocation>
        <location evidence="1">Secreted</location>
        <location evidence="1">Cell wall</location>
    </subcellularLocation>
</comment>
<organism evidence="11 12">
    <name type="scientific">Urochloa decumbens</name>
    <dbReference type="NCBI Taxonomy" id="240449"/>
    <lineage>
        <taxon>Eukaryota</taxon>
        <taxon>Viridiplantae</taxon>
        <taxon>Streptophyta</taxon>
        <taxon>Embryophyta</taxon>
        <taxon>Tracheophyta</taxon>
        <taxon>Spermatophyta</taxon>
        <taxon>Magnoliopsida</taxon>
        <taxon>Liliopsida</taxon>
        <taxon>Poales</taxon>
        <taxon>Poaceae</taxon>
        <taxon>PACMAD clade</taxon>
        <taxon>Panicoideae</taxon>
        <taxon>Panicodae</taxon>
        <taxon>Paniceae</taxon>
        <taxon>Melinidinae</taxon>
        <taxon>Urochloa</taxon>
    </lineage>
</organism>
<evidence type="ECO:0000256" key="3">
    <source>
        <dbReference type="ARBA" id="ARBA00022512"/>
    </source>
</evidence>
<sequence>MATSSPSAFRFGVVAGVSVILLSLLVIVSRVSCYDDGDTEAMVMEHSQQQNDTASSRRNLWAPARGSGWSYGGATWYGSPYGAGSDGGACGYQGAVSQRPFSSMIAAGGPSLFKNGKGCGGCYQIRCTGNRACSGRPVTVTITDSCPGGACLAESAHFDMSGTAFGAMANRGMADRLRSAGILKIQYKRVPCNYNGLAINFKVDAGSNPYYLAVLIMYLSGDGDIAKVDIMQAGCNWWEPMQQSWGAVWRFNSNNGQPLRAPFSVRITSGSGKVIVARNAIPARWGAGATYRSAVNYGY</sequence>
<dbReference type="InterPro" id="IPR009009">
    <property type="entry name" value="RlpA-like_DPBB"/>
</dbReference>
<evidence type="ECO:0000256" key="2">
    <source>
        <dbReference type="ARBA" id="ARBA00005650"/>
    </source>
</evidence>
<feature type="signal peptide" evidence="8">
    <location>
        <begin position="1"/>
        <end position="33"/>
    </location>
</feature>